<evidence type="ECO:0000256" key="4">
    <source>
        <dbReference type="SAM" id="MobiDB-lite"/>
    </source>
</evidence>
<dbReference type="GO" id="GO:0005886">
    <property type="term" value="C:plasma membrane"/>
    <property type="evidence" value="ECO:0007669"/>
    <property type="project" value="TreeGrafter"/>
</dbReference>
<reference evidence="5" key="1">
    <citation type="submission" date="2025-08" db="UniProtKB">
        <authorList>
            <consortium name="Ensembl"/>
        </authorList>
    </citation>
    <scope>IDENTIFICATION</scope>
</reference>
<evidence type="ECO:0000313" key="6">
    <source>
        <dbReference type="Proteomes" id="UP000261640"/>
    </source>
</evidence>
<keyword evidence="2" id="KW-0268">Exocytosis</keyword>
<proteinExistence type="inferred from homology"/>
<dbReference type="InterPro" id="IPR001680">
    <property type="entry name" value="WD40_rpt"/>
</dbReference>
<feature type="region of interest" description="Disordered" evidence="4">
    <location>
        <begin position="1"/>
        <end position="36"/>
    </location>
</feature>
<dbReference type="GO" id="GO:0019905">
    <property type="term" value="F:syntaxin binding"/>
    <property type="evidence" value="ECO:0007669"/>
    <property type="project" value="TreeGrafter"/>
</dbReference>
<accession>A0A7N8WSM6</accession>
<keyword evidence="6" id="KW-1185">Reference proteome</keyword>
<dbReference type="GO" id="GO:0031201">
    <property type="term" value="C:SNARE complex"/>
    <property type="evidence" value="ECO:0007669"/>
    <property type="project" value="TreeGrafter"/>
</dbReference>
<dbReference type="SMART" id="SM00320">
    <property type="entry name" value="WD40"/>
    <property type="match status" value="4"/>
</dbReference>
<dbReference type="PANTHER" id="PTHR10241:SF19">
    <property type="entry name" value="SYNTAXIN-BINDING PROTEIN 5-LIKE"/>
    <property type="match status" value="1"/>
</dbReference>
<dbReference type="PROSITE" id="PS50082">
    <property type="entry name" value="WD_REPEATS_2"/>
    <property type="match status" value="1"/>
</dbReference>
<dbReference type="InterPro" id="IPR036322">
    <property type="entry name" value="WD40_repeat_dom_sf"/>
</dbReference>
<comment type="similarity">
    <text evidence="1">Belongs to the WD repeat L(2)GL family.</text>
</comment>
<dbReference type="SUPFAM" id="SSF50978">
    <property type="entry name" value="WD40 repeat-like"/>
    <property type="match status" value="1"/>
</dbReference>
<evidence type="ECO:0000256" key="3">
    <source>
        <dbReference type="PROSITE-ProRule" id="PRU00221"/>
    </source>
</evidence>
<evidence type="ECO:0000256" key="2">
    <source>
        <dbReference type="ARBA" id="ARBA00022483"/>
    </source>
</evidence>
<protein>
    <submittedName>
        <fullName evidence="5">Syntaxin binding protein 5L</fullName>
    </submittedName>
</protein>
<keyword evidence="3" id="KW-0853">WD repeat</keyword>
<dbReference type="FunFam" id="2.130.10.10:FF:000521">
    <property type="entry name" value="syntaxin-binding protein 5-like isoform X1"/>
    <property type="match status" value="1"/>
</dbReference>
<evidence type="ECO:0000313" key="5">
    <source>
        <dbReference type="Ensembl" id="ENSMAMP00000041092.1"/>
    </source>
</evidence>
<sequence length="314" mass="35095">MKKFRKVLDGLTTSSPGGNIGSPSCGSAAGTPTAAPTPKEIDIQETLVSENFQLCKTVRHGFPYQPTALAFDPVQKILAIGSRSGGIRMYPLLIFSLPLFSGLETHLKILPGVLTINTVHYLGALVTACADDTLHLWNLRQRRPAILHSLKFNRERITFCHLPFQSKWLYVGTERGNTHIVNIESFILSGYVIMWNKAIELSTKTHPGPVVHLSDSPKDEGKLLIGFESGTIVQWDLRGKKADFRIYYDEAIHSVSWHHEGKQFMCSHSDGSLTLWNLRNTSKPFQVTFPHGEMFTIFCPLSNTLYKISTSNIQ</sequence>
<dbReference type="GO" id="GO:0006887">
    <property type="term" value="P:exocytosis"/>
    <property type="evidence" value="ECO:0007669"/>
    <property type="project" value="UniProtKB-KW"/>
</dbReference>
<reference evidence="5" key="2">
    <citation type="submission" date="2025-09" db="UniProtKB">
        <authorList>
            <consortium name="Ensembl"/>
        </authorList>
    </citation>
    <scope>IDENTIFICATION</scope>
</reference>
<dbReference type="InterPro" id="IPR015943">
    <property type="entry name" value="WD40/YVTN_repeat-like_dom_sf"/>
</dbReference>
<dbReference type="Pfam" id="PF00400">
    <property type="entry name" value="WD40"/>
    <property type="match status" value="1"/>
</dbReference>
<feature type="repeat" description="WD" evidence="3">
    <location>
        <begin position="245"/>
        <end position="286"/>
    </location>
</feature>
<dbReference type="PANTHER" id="PTHR10241">
    <property type="entry name" value="LETHAL 2 GIANT LARVAE PROTEIN"/>
    <property type="match status" value="1"/>
</dbReference>
<evidence type="ECO:0000256" key="1">
    <source>
        <dbReference type="ARBA" id="ARBA00008070"/>
    </source>
</evidence>
<dbReference type="AlphaFoldDB" id="A0A7N8WSM6"/>
<dbReference type="GeneTree" id="ENSGT00950000182906"/>
<organism evidence="5 6">
    <name type="scientific">Mastacembelus armatus</name>
    <name type="common">zig-zag eel</name>
    <dbReference type="NCBI Taxonomy" id="205130"/>
    <lineage>
        <taxon>Eukaryota</taxon>
        <taxon>Metazoa</taxon>
        <taxon>Chordata</taxon>
        <taxon>Craniata</taxon>
        <taxon>Vertebrata</taxon>
        <taxon>Euteleostomi</taxon>
        <taxon>Actinopterygii</taxon>
        <taxon>Neopterygii</taxon>
        <taxon>Teleostei</taxon>
        <taxon>Neoteleostei</taxon>
        <taxon>Acanthomorphata</taxon>
        <taxon>Anabantaria</taxon>
        <taxon>Synbranchiformes</taxon>
        <taxon>Mastacembelidae</taxon>
        <taxon>Mastacembelus</taxon>
    </lineage>
</organism>
<dbReference type="GO" id="GO:0005096">
    <property type="term" value="F:GTPase activator activity"/>
    <property type="evidence" value="ECO:0007669"/>
    <property type="project" value="TreeGrafter"/>
</dbReference>
<dbReference type="GO" id="GO:0006893">
    <property type="term" value="P:Golgi to plasma membrane transport"/>
    <property type="evidence" value="ECO:0007669"/>
    <property type="project" value="TreeGrafter"/>
</dbReference>
<dbReference type="Gene3D" id="2.130.10.10">
    <property type="entry name" value="YVTN repeat-like/Quinoprotein amine dehydrogenase"/>
    <property type="match status" value="2"/>
</dbReference>
<feature type="compositionally biased region" description="Polar residues" evidence="4">
    <location>
        <begin position="11"/>
        <end position="25"/>
    </location>
</feature>
<name>A0A7N8WSM6_9TELE</name>
<dbReference type="Proteomes" id="UP000261640">
    <property type="component" value="Unplaced"/>
</dbReference>
<dbReference type="Ensembl" id="ENSMAMT00000044949.1">
    <property type="protein sequence ID" value="ENSMAMP00000041092.1"/>
    <property type="gene ID" value="ENSMAMG00000015101.2"/>
</dbReference>
<dbReference type="GO" id="GO:0045159">
    <property type="term" value="F:myosin II binding"/>
    <property type="evidence" value="ECO:0007669"/>
    <property type="project" value="TreeGrafter"/>
</dbReference>